<dbReference type="SUPFAM" id="SSF51445">
    <property type="entry name" value="(Trans)glycosidases"/>
    <property type="match status" value="1"/>
</dbReference>
<reference evidence="2" key="1">
    <citation type="journal article" date="2019" name="Int. J. Syst. Evol. Microbiol.">
        <title>The Global Catalogue of Microorganisms (GCM) 10K type strain sequencing project: providing services to taxonomists for standard genome sequencing and annotation.</title>
        <authorList>
            <consortium name="The Broad Institute Genomics Platform"/>
            <consortium name="The Broad Institute Genome Sequencing Center for Infectious Disease"/>
            <person name="Wu L."/>
            <person name="Ma J."/>
        </authorList>
    </citation>
    <scope>NUCLEOTIDE SEQUENCE [LARGE SCALE GENOMIC DNA]</scope>
    <source>
        <strain evidence="2">KCTC 23701</strain>
    </source>
</reference>
<protein>
    <recommendedName>
        <fullName evidence="3">Glycosyl hydrolase-like 10 domain-containing protein</fullName>
    </recommendedName>
</protein>
<sequence>MIQVLECGVSMRKIKLALACSVLVTACGPGLVPAHSAPLAVGDYAAAPRLAGHIDVDRLLQRLIDMKANTYMWLVWHSAYDWSDLQYFLPKAQQAGINVWVYLVPHSETPLNGFREYSEPYRLDYVRWAQEIASLSLTYPNLKGYVIDDFWDNMIPDRFTDAYIDEMVAAGKAINPTIKFYPLLYFHDVDERVVDRLLGRVDGAVLAYPPNRGEILNAKTYFNDSYQLPASMEIASSWGSYSVGQRGRVSQQVTVTDPVNAKVTFSYWDNYNLFQTGRKFLQVLVDGQPVWREDVAGLDRGQVTVNVSQWVAGKSKATLSFEVADAYSGDAFALRTRFSNLSATGLTLASNDFSASTGWTREAIGKYYFQPVNARQGANAFNKPFLVMPAADPAEFTKRYNQAATPEAIAAVVDMATAAATDGYGNGVVTYCMEKAEGSDVLDRVAEIYGAVPATLR</sequence>
<accession>A0ABQ3GV63</accession>
<evidence type="ECO:0000313" key="2">
    <source>
        <dbReference type="Proteomes" id="UP000604737"/>
    </source>
</evidence>
<comment type="caution">
    <text evidence="1">The sequence shown here is derived from an EMBL/GenBank/DDBJ whole genome shotgun (WGS) entry which is preliminary data.</text>
</comment>
<keyword evidence="2" id="KW-1185">Reference proteome</keyword>
<name>A0ABQ3GV63_9NEIS</name>
<dbReference type="EMBL" id="BMYO01000001">
    <property type="protein sequence ID" value="GHD56401.1"/>
    <property type="molecule type" value="Genomic_DNA"/>
</dbReference>
<dbReference type="InterPro" id="IPR017853">
    <property type="entry name" value="GH"/>
</dbReference>
<proteinExistence type="predicted"/>
<evidence type="ECO:0008006" key="3">
    <source>
        <dbReference type="Google" id="ProtNLM"/>
    </source>
</evidence>
<gene>
    <name evidence="1" type="ORF">GCM10007350_03450</name>
</gene>
<dbReference type="Proteomes" id="UP000604737">
    <property type="component" value="Unassembled WGS sequence"/>
</dbReference>
<organism evidence="1 2">
    <name type="scientific">Jeongeupia chitinilytica</name>
    <dbReference type="NCBI Taxonomy" id="1041641"/>
    <lineage>
        <taxon>Bacteria</taxon>
        <taxon>Pseudomonadati</taxon>
        <taxon>Pseudomonadota</taxon>
        <taxon>Betaproteobacteria</taxon>
        <taxon>Neisseriales</taxon>
        <taxon>Chitinibacteraceae</taxon>
        <taxon>Jeongeupia</taxon>
    </lineage>
</organism>
<evidence type="ECO:0000313" key="1">
    <source>
        <dbReference type="EMBL" id="GHD56401.1"/>
    </source>
</evidence>